<dbReference type="InterPro" id="IPR013498">
    <property type="entry name" value="Topo_IA_Znf"/>
</dbReference>
<dbReference type="Pfam" id="PF01751">
    <property type="entry name" value="Toprim"/>
    <property type="match status" value="1"/>
</dbReference>
<evidence type="ECO:0000256" key="11">
    <source>
        <dbReference type="ARBA" id="ARBA00023235"/>
    </source>
</evidence>
<dbReference type="InterPro" id="IPR028612">
    <property type="entry name" value="Topoisom_1_IA"/>
</dbReference>
<comment type="caution">
    <text evidence="16">The sequence shown here is derived from an EMBL/GenBank/DDBJ whole genome shotgun (WGS) entry which is preliminary data.</text>
</comment>
<sequence>MSRGPELIITEKDNAARRIADILSGESATAERQNDVNVYKWGGKRCIGLSGHVVGVDFPAEYNDWRDVEPVELIDAPVTKEPTQEGIVAALRKLARNASRVVIATDYDREGELIGKEAYELVREVNEDAPIDRVRFSSITDNEVQEAFANPDELDFDLAAAGEARQVIDLTWGAALTRFLSLSARQLGDDFISVGRVQGPTLKLIVDREREIKAFDPEAYWELYGNLTKSGGDPFEARYFYLNDEGNEAERVWDGDVAEILTEALNAAEEAVVDDVRRRTRTDEPPTPFNTTAFIRAAGSLGYSAQRAMSLAEDLYTAGYVTYPRTDNTVYPEDLDPRELIEELSAASTFGSDAKGLLDADREIEPTEGDKETTDHPPIHPTGELPSASDLSEDEWEVYELIVRRFLATCAEPATWERLRVVALANGEASAIAERADGLAALRDPDEAAGPGDLAADGGLRLKANGKRLLEAGYHDVYPYRSSDERIVPDVEVGETLALDDRRTEAKETQPPRRYGQSRLIEEMEKRGVGTKATRHRTLEKLYDRNYIESDPPRPTRLAEAVVEAAEEFADHVVSEEMTAQLERDMQAIAAGEKDYDEVTAASRELLDRVFEDLTESREAVGDHLQKSLKADKTLGPCPECGADLLVRKSRQGSYFVGCDGYPDCEYTLPLPSTGKPLLLDETCEDHDLRHVKMLAGRKTFVHGCPQCKADAADEQEDEVIGVCPECGEGAASPRDGGGETADAGGELAIKRLRSGSRLVGCTRYPDCDYSLPLPRRGELEITDETCEEHDLPHLRVHSGDEPWELGCPICNYREFTARQEGSELQSVDGIGEKTAEKLQDAGVDGVTDLKDADPDELAADVDGVGPDTVRDWQANAD</sequence>
<reference evidence="16 17" key="1">
    <citation type="journal article" date="2014" name="PLoS Genet.">
        <title>Phylogenetically driven sequencing of extremely halophilic archaea reveals strategies for static and dynamic osmo-response.</title>
        <authorList>
            <person name="Becker E.A."/>
            <person name="Seitzer P.M."/>
            <person name="Tritt A."/>
            <person name="Larsen D."/>
            <person name="Krusor M."/>
            <person name="Yao A.I."/>
            <person name="Wu D."/>
            <person name="Madern D."/>
            <person name="Eisen J.A."/>
            <person name="Darling A.E."/>
            <person name="Facciotti M.T."/>
        </authorList>
    </citation>
    <scope>NUCLEOTIDE SEQUENCE [LARGE SCALE GENOMIC DNA]</scope>
    <source>
        <strain evidence="16 17">JCM 13560</strain>
    </source>
</reference>
<comment type="caution">
    <text evidence="12">Lacks conserved residue(s) required for the propagation of feature annotation.</text>
</comment>
<dbReference type="Pfam" id="PF01131">
    <property type="entry name" value="Topoisom_bac"/>
    <property type="match status" value="1"/>
</dbReference>
<dbReference type="InterPro" id="IPR003602">
    <property type="entry name" value="Topo_IA_DNA-bd_dom"/>
</dbReference>
<dbReference type="Proteomes" id="UP000011575">
    <property type="component" value="Unassembled WGS sequence"/>
</dbReference>
<feature type="region of interest" description="Disordered" evidence="13">
    <location>
        <begin position="367"/>
        <end position="391"/>
    </location>
</feature>
<dbReference type="Pfam" id="PF01396">
    <property type="entry name" value="Zn_ribbon_Top1"/>
    <property type="match status" value="2"/>
</dbReference>
<dbReference type="GO" id="GO:0006310">
    <property type="term" value="P:DNA recombination"/>
    <property type="evidence" value="ECO:0007669"/>
    <property type="project" value="TreeGrafter"/>
</dbReference>
<dbReference type="GO" id="GO:0006281">
    <property type="term" value="P:DNA repair"/>
    <property type="evidence" value="ECO:0007669"/>
    <property type="project" value="TreeGrafter"/>
</dbReference>
<dbReference type="FunFam" id="1.10.290.10:FF:000003">
    <property type="entry name" value="DNA topoisomerase"/>
    <property type="match status" value="1"/>
</dbReference>
<evidence type="ECO:0000256" key="6">
    <source>
        <dbReference type="ARBA" id="ARBA00022771"/>
    </source>
</evidence>
<feature type="domain" description="Topo IA-type catalytic" evidence="15">
    <location>
        <begin position="155"/>
        <end position="611"/>
    </location>
</feature>
<evidence type="ECO:0000256" key="3">
    <source>
        <dbReference type="ARBA" id="ARBA00009446"/>
    </source>
</evidence>
<evidence type="ECO:0000313" key="17">
    <source>
        <dbReference type="Proteomes" id="UP000011575"/>
    </source>
</evidence>
<evidence type="ECO:0000256" key="9">
    <source>
        <dbReference type="ARBA" id="ARBA00023029"/>
    </source>
</evidence>
<comment type="cofactor">
    <cofactor evidence="2">
        <name>Mg(2+)</name>
        <dbReference type="ChEBI" id="CHEBI:18420"/>
    </cofactor>
</comment>
<dbReference type="RefSeq" id="WP_008002399.1">
    <property type="nucleotide sequence ID" value="NZ_AOJI01000033.1"/>
</dbReference>
<dbReference type="PATRIC" id="fig|1230454.4.peg.2892"/>
<dbReference type="Pfam" id="PF14520">
    <property type="entry name" value="HHH_5"/>
    <property type="match status" value="1"/>
</dbReference>
<dbReference type="OrthoDB" id="30963at2157"/>
<dbReference type="Gene3D" id="3.30.65.10">
    <property type="entry name" value="Bacterial Topoisomerase I, domain 1"/>
    <property type="match status" value="1"/>
</dbReference>
<dbReference type="CDD" id="cd00186">
    <property type="entry name" value="TOP1Ac"/>
    <property type="match status" value="1"/>
</dbReference>
<dbReference type="InterPro" id="IPR003601">
    <property type="entry name" value="Topo_IA_2"/>
</dbReference>
<evidence type="ECO:0000259" key="14">
    <source>
        <dbReference type="PROSITE" id="PS50880"/>
    </source>
</evidence>
<evidence type="ECO:0000256" key="10">
    <source>
        <dbReference type="ARBA" id="ARBA00023125"/>
    </source>
</evidence>
<dbReference type="HAMAP" id="MF_00952">
    <property type="entry name" value="Topoisom_1_prok"/>
    <property type="match status" value="1"/>
</dbReference>
<keyword evidence="17" id="KW-1185">Reference proteome</keyword>
<name>M0P8X9_9EURY</name>
<dbReference type="CDD" id="cd03362">
    <property type="entry name" value="TOPRIM_TopoIA_TopoIII"/>
    <property type="match status" value="1"/>
</dbReference>
<evidence type="ECO:0000256" key="5">
    <source>
        <dbReference type="ARBA" id="ARBA00022737"/>
    </source>
</evidence>
<dbReference type="PANTHER" id="PTHR11390">
    <property type="entry name" value="PROKARYOTIC DNA TOPOISOMERASE"/>
    <property type="match status" value="1"/>
</dbReference>
<evidence type="ECO:0000256" key="1">
    <source>
        <dbReference type="ARBA" id="ARBA00000213"/>
    </source>
</evidence>
<keyword evidence="6" id="KW-0863">Zinc-finger</keyword>
<dbReference type="Gene3D" id="1.10.150.20">
    <property type="entry name" value="5' to 3' exonuclease, C-terminal subdomain"/>
    <property type="match status" value="1"/>
</dbReference>
<dbReference type="EMBL" id="AOJI01000033">
    <property type="protein sequence ID" value="EMA65290.1"/>
    <property type="molecule type" value="Genomic_DNA"/>
</dbReference>
<dbReference type="Gene3D" id="3.40.50.140">
    <property type="match status" value="1"/>
</dbReference>
<dbReference type="GO" id="GO:0003917">
    <property type="term" value="F:DNA topoisomerase type I (single strand cut, ATP-independent) activity"/>
    <property type="evidence" value="ECO:0007669"/>
    <property type="project" value="UniProtKB-UniRule"/>
</dbReference>
<evidence type="ECO:0000256" key="8">
    <source>
        <dbReference type="ARBA" id="ARBA00022842"/>
    </source>
</evidence>
<comment type="similarity">
    <text evidence="3 12">Belongs to the type IA topoisomerase family.</text>
</comment>
<dbReference type="GO" id="GO:0003677">
    <property type="term" value="F:DNA binding"/>
    <property type="evidence" value="ECO:0007669"/>
    <property type="project" value="UniProtKB-KW"/>
</dbReference>
<dbReference type="PRINTS" id="PR00417">
    <property type="entry name" value="PRTPISMRASEI"/>
</dbReference>
<evidence type="ECO:0000313" key="16">
    <source>
        <dbReference type="EMBL" id="EMA65290.1"/>
    </source>
</evidence>
<dbReference type="InterPro" id="IPR013825">
    <property type="entry name" value="Topo_IA_cen_sub2"/>
</dbReference>
<gene>
    <name evidence="12" type="primary">topA</name>
    <name evidence="16" type="ORF">C461_14378</name>
</gene>
<dbReference type="InterPro" id="IPR006171">
    <property type="entry name" value="TOPRIM_dom"/>
</dbReference>
<dbReference type="EC" id="5.6.2.1" evidence="12"/>
<dbReference type="PROSITE" id="PS00396">
    <property type="entry name" value="TOPO_IA_1"/>
    <property type="match status" value="1"/>
</dbReference>
<protein>
    <recommendedName>
        <fullName evidence="12">DNA topoisomerase 1</fullName>
        <ecNumber evidence="12">5.6.2.1</ecNumber>
    </recommendedName>
    <alternativeName>
        <fullName evidence="12">DNA topoisomerase I</fullName>
    </alternativeName>
</protein>
<feature type="region of interest" description="Interaction with DNA" evidence="12">
    <location>
        <begin position="193"/>
        <end position="198"/>
    </location>
</feature>
<feature type="compositionally biased region" description="Basic and acidic residues" evidence="13">
    <location>
        <begin position="367"/>
        <end position="378"/>
    </location>
</feature>
<dbReference type="PROSITE" id="PS50880">
    <property type="entry name" value="TOPRIM"/>
    <property type="match status" value="1"/>
</dbReference>
<dbReference type="PANTHER" id="PTHR11390:SF26">
    <property type="entry name" value="DNA TOPOISOMERASE 1"/>
    <property type="match status" value="1"/>
</dbReference>
<comment type="subunit">
    <text evidence="12">Monomer.</text>
</comment>
<organism evidence="16 17">
    <name type="scientific">Halorubrum aidingense JCM 13560</name>
    <dbReference type="NCBI Taxonomy" id="1230454"/>
    <lineage>
        <taxon>Archaea</taxon>
        <taxon>Methanobacteriati</taxon>
        <taxon>Methanobacteriota</taxon>
        <taxon>Stenosarchaea group</taxon>
        <taxon>Halobacteria</taxon>
        <taxon>Halobacteriales</taxon>
        <taxon>Haloferacaceae</taxon>
        <taxon>Halorubrum</taxon>
    </lineage>
</organism>
<evidence type="ECO:0000256" key="13">
    <source>
        <dbReference type="SAM" id="MobiDB-lite"/>
    </source>
</evidence>
<evidence type="ECO:0000256" key="4">
    <source>
        <dbReference type="ARBA" id="ARBA00022723"/>
    </source>
</evidence>
<keyword evidence="5" id="KW-0677">Repeat</keyword>
<dbReference type="Gene3D" id="1.10.460.10">
    <property type="entry name" value="Topoisomerase I, domain 2"/>
    <property type="match status" value="1"/>
</dbReference>
<evidence type="ECO:0000256" key="7">
    <source>
        <dbReference type="ARBA" id="ARBA00022833"/>
    </source>
</evidence>
<dbReference type="GO" id="GO:0005694">
    <property type="term" value="C:chromosome"/>
    <property type="evidence" value="ECO:0007669"/>
    <property type="project" value="InterPro"/>
</dbReference>
<feature type="site" description="Interaction with DNA" evidence="12">
    <location>
        <position position="52"/>
    </location>
</feature>
<keyword evidence="9 12" id="KW-0799">Topoisomerase</keyword>
<dbReference type="AlphaFoldDB" id="M0P8X9"/>
<dbReference type="InterPro" id="IPR013826">
    <property type="entry name" value="Topo_IA_cen_sub3"/>
</dbReference>
<accession>M0P8X9</accession>
<evidence type="ECO:0000259" key="15">
    <source>
        <dbReference type="PROSITE" id="PS52039"/>
    </source>
</evidence>
<evidence type="ECO:0000256" key="12">
    <source>
        <dbReference type="HAMAP-Rule" id="MF_00952"/>
    </source>
</evidence>
<dbReference type="GO" id="GO:0006265">
    <property type="term" value="P:DNA topological change"/>
    <property type="evidence" value="ECO:0007669"/>
    <property type="project" value="UniProtKB-UniRule"/>
</dbReference>
<dbReference type="GO" id="GO:0008270">
    <property type="term" value="F:zinc ion binding"/>
    <property type="evidence" value="ECO:0007669"/>
    <property type="project" value="UniProtKB-KW"/>
</dbReference>
<evidence type="ECO:0000256" key="2">
    <source>
        <dbReference type="ARBA" id="ARBA00001946"/>
    </source>
</evidence>
<keyword evidence="4" id="KW-0479">Metal-binding</keyword>
<feature type="region of interest" description="Disordered" evidence="13">
    <location>
        <begin position="849"/>
        <end position="878"/>
    </location>
</feature>
<dbReference type="InterPro" id="IPR013497">
    <property type="entry name" value="Topo_IA_cen"/>
</dbReference>
<dbReference type="STRING" id="1230454.C461_14378"/>
<feature type="site" description="Interaction with DNA" evidence="12">
    <location>
        <position position="325"/>
    </location>
</feature>
<feature type="site" description="Interaction with DNA" evidence="12">
    <location>
        <position position="165"/>
    </location>
</feature>
<dbReference type="Gene3D" id="1.10.290.10">
    <property type="entry name" value="Topoisomerase I, domain 4"/>
    <property type="match status" value="1"/>
</dbReference>
<dbReference type="SMART" id="SM00493">
    <property type="entry name" value="TOPRIM"/>
    <property type="match status" value="1"/>
</dbReference>
<dbReference type="SUPFAM" id="SSF56712">
    <property type="entry name" value="Prokaryotic type I DNA topoisomerase"/>
    <property type="match status" value="1"/>
</dbReference>
<dbReference type="Gene3D" id="2.70.20.10">
    <property type="entry name" value="Topoisomerase I, domain 3"/>
    <property type="match status" value="1"/>
</dbReference>
<keyword evidence="8" id="KW-0460">Magnesium</keyword>
<keyword evidence="7" id="KW-0862">Zinc</keyword>
<dbReference type="InterPro" id="IPR000380">
    <property type="entry name" value="Topo_IA"/>
</dbReference>
<dbReference type="PROSITE" id="PS52039">
    <property type="entry name" value="TOPO_IA_2"/>
    <property type="match status" value="1"/>
</dbReference>
<dbReference type="InterPro" id="IPR023406">
    <property type="entry name" value="Topo_IA_AS"/>
</dbReference>
<dbReference type="InterPro" id="IPR023405">
    <property type="entry name" value="Topo_IA_core_domain"/>
</dbReference>
<proteinExistence type="inferred from homology"/>
<comment type="function">
    <text evidence="12">Releases the supercoiling and torsional tension of DNA, which is introduced during the DNA replication and transcription, by transiently cleaving and rejoining one strand of the DNA duplex. Introduces a single-strand break via transesterification at a target site in duplex DNA. The scissile phosphodiester is attacked by the catalytic tyrosine of the enzyme, resulting in the formation of a DNA-(5'-phosphotyrosyl)-enzyme intermediate and the expulsion of a 3'-OH DNA strand. The free DNA strand then undergoes passage around the unbroken strand, thus removing DNA supercoils. Finally, in the religation step, the DNA 3'-OH attacks the covalent intermediate to expel the active-site tyrosine and restore the DNA phosphodiester backbone.</text>
</comment>
<dbReference type="InterPro" id="IPR034144">
    <property type="entry name" value="TOPRIM_TopoIII"/>
</dbReference>
<keyword evidence="11 12" id="KW-0413">Isomerase</keyword>
<dbReference type="InterPro" id="IPR013824">
    <property type="entry name" value="Topo_IA_cen_sub1"/>
</dbReference>
<feature type="domain" description="Toprim" evidence="14">
    <location>
        <begin position="5"/>
        <end position="140"/>
    </location>
</feature>
<keyword evidence="10 12" id="KW-0238">DNA-binding</keyword>
<feature type="site" description="Interaction with DNA" evidence="12">
    <location>
        <position position="545"/>
    </location>
</feature>
<feature type="active site" description="O-(5'-phospho-DNA)-tyrosine intermediate" evidence="12">
    <location>
        <position position="323"/>
    </location>
</feature>
<comment type="catalytic activity">
    <reaction evidence="1 12">
        <text>ATP-independent breakage of single-stranded DNA, followed by passage and rejoining.</text>
        <dbReference type="EC" id="5.6.2.1"/>
    </reaction>
</comment>
<dbReference type="SMART" id="SM00437">
    <property type="entry name" value="TOP1Ac"/>
    <property type="match status" value="1"/>
</dbReference>
<feature type="site" description="Interaction with DNA" evidence="12">
    <location>
        <position position="169"/>
    </location>
</feature>
<dbReference type="SMART" id="SM00436">
    <property type="entry name" value="TOP1Bc"/>
    <property type="match status" value="1"/>
</dbReference>